<keyword evidence="2" id="KW-0472">Membrane</keyword>
<evidence type="ECO:0000313" key="4">
    <source>
        <dbReference type="Proteomes" id="UP000507470"/>
    </source>
</evidence>
<keyword evidence="2" id="KW-0812">Transmembrane</keyword>
<proteinExistence type="predicted"/>
<organism evidence="3 4">
    <name type="scientific">Mytilus coruscus</name>
    <name type="common">Sea mussel</name>
    <dbReference type="NCBI Taxonomy" id="42192"/>
    <lineage>
        <taxon>Eukaryota</taxon>
        <taxon>Metazoa</taxon>
        <taxon>Spiralia</taxon>
        <taxon>Lophotrochozoa</taxon>
        <taxon>Mollusca</taxon>
        <taxon>Bivalvia</taxon>
        <taxon>Autobranchia</taxon>
        <taxon>Pteriomorphia</taxon>
        <taxon>Mytilida</taxon>
        <taxon>Mytiloidea</taxon>
        <taxon>Mytilidae</taxon>
        <taxon>Mytilinae</taxon>
        <taxon>Mytilus</taxon>
    </lineage>
</organism>
<dbReference type="AlphaFoldDB" id="A0A6J8DZU4"/>
<evidence type="ECO:0000256" key="2">
    <source>
        <dbReference type="SAM" id="Phobius"/>
    </source>
</evidence>
<feature type="compositionally biased region" description="Low complexity" evidence="1">
    <location>
        <begin position="108"/>
        <end position="120"/>
    </location>
</feature>
<name>A0A6J8DZU4_MYTCO</name>
<reference evidence="3 4" key="1">
    <citation type="submission" date="2020-06" db="EMBL/GenBank/DDBJ databases">
        <authorList>
            <person name="Li R."/>
            <person name="Bekaert M."/>
        </authorList>
    </citation>
    <scope>NUCLEOTIDE SEQUENCE [LARGE SCALE GENOMIC DNA]</scope>
    <source>
        <strain evidence="4">wild</strain>
    </source>
</reference>
<accession>A0A6J8DZU4</accession>
<keyword evidence="4" id="KW-1185">Reference proteome</keyword>
<evidence type="ECO:0000313" key="3">
    <source>
        <dbReference type="EMBL" id="CAC5413253.1"/>
    </source>
</evidence>
<feature type="region of interest" description="Disordered" evidence="1">
    <location>
        <begin position="104"/>
        <end position="126"/>
    </location>
</feature>
<dbReference type="Proteomes" id="UP000507470">
    <property type="component" value="Unassembled WGS sequence"/>
</dbReference>
<feature type="transmembrane region" description="Helical" evidence="2">
    <location>
        <begin position="6"/>
        <end position="29"/>
    </location>
</feature>
<keyword evidence="2" id="KW-1133">Transmembrane helix</keyword>
<protein>
    <submittedName>
        <fullName evidence="3">Uncharacterized protein</fullName>
    </submittedName>
</protein>
<dbReference type="OrthoDB" id="10452713at2759"/>
<dbReference type="EMBL" id="CACVKT020008128">
    <property type="protein sequence ID" value="CAC5413253.1"/>
    <property type="molecule type" value="Genomic_DNA"/>
</dbReference>
<gene>
    <name evidence="3" type="ORF">MCOR_46160</name>
</gene>
<evidence type="ECO:0000256" key="1">
    <source>
        <dbReference type="SAM" id="MobiDB-lite"/>
    </source>
</evidence>
<sequence length="150" mass="16614">MEQVIVIIVASSASTVVSMVIVIIFVLILKRLLCEKQRSGRAGTFNEVIFTNNDIRAQLPTPQEHFIINQASAVPESQYETVDESNMIEISNIRIGDERSALRNTHISSSSSDSKTSNASGVASEDTAGYLHPYNTLEENWQNKGYQYSS</sequence>